<dbReference type="EMBL" id="LNYZ01000008">
    <property type="protein sequence ID" value="KTD78681.1"/>
    <property type="molecule type" value="Genomic_DNA"/>
</dbReference>
<keyword evidence="7 10" id="KW-0808">Transferase</keyword>
<dbReference type="InterPro" id="IPR029055">
    <property type="entry name" value="Ntn_hydrolases_N"/>
</dbReference>
<feature type="binding site" evidence="6">
    <location>
        <position position="101"/>
    </location>
    <ligand>
        <name>L-glutamate</name>
        <dbReference type="ChEBI" id="CHEBI:29985"/>
    </ligand>
</feature>
<feature type="active site" description="Nucleophile" evidence="5">
    <location>
        <position position="381"/>
    </location>
</feature>
<comment type="PTM">
    <text evidence="7">Cleaved by autocatalysis into a large and a small subunit.</text>
</comment>
<dbReference type="InterPro" id="IPR043138">
    <property type="entry name" value="GGT_lsub"/>
</dbReference>
<feature type="binding site" evidence="6">
    <location>
        <position position="423"/>
    </location>
    <ligand>
        <name>L-glutamate</name>
        <dbReference type="ChEBI" id="CHEBI:29985"/>
    </ligand>
</feature>
<organism evidence="10 12">
    <name type="scientific">Legionella steigerwaltii</name>
    <dbReference type="NCBI Taxonomy" id="460"/>
    <lineage>
        <taxon>Bacteria</taxon>
        <taxon>Pseudomonadati</taxon>
        <taxon>Pseudomonadota</taxon>
        <taxon>Gammaproteobacteria</taxon>
        <taxon>Legionellales</taxon>
        <taxon>Legionellaceae</taxon>
        <taxon>Legionella</taxon>
    </lineage>
</organism>
<evidence type="ECO:0000313" key="10">
    <source>
        <dbReference type="EMBL" id="STY24228.1"/>
    </source>
</evidence>
<dbReference type="NCBIfam" id="TIGR00066">
    <property type="entry name" value="g_glut_trans"/>
    <property type="match status" value="1"/>
</dbReference>
<comment type="catalytic activity">
    <reaction evidence="4 7">
        <text>an N-terminal (5-L-glutamyl)-[peptide] + an alpha-amino acid = 5-L-glutamyl amino acid + an N-terminal L-alpha-aminoacyl-[peptide]</text>
        <dbReference type="Rhea" id="RHEA:23904"/>
        <dbReference type="Rhea" id="RHEA-COMP:9780"/>
        <dbReference type="Rhea" id="RHEA-COMP:9795"/>
        <dbReference type="ChEBI" id="CHEBI:77644"/>
        <dbReference type="ChEBI" id="CHEBI:78597"/>
        <dbReference type="ChEBI" id="CHEBI:78599"/>
        <dbReference type="ChEBI" id="CHEBI:78608"/>
        <dbReference type="EC" id="2.3.2.2"/>
    </reaction>
</comment>
<keyword evidence="3 7" id="KW-0012">Acyltransferase</keyword>
<evidence type="ECO:0000256" key="5">
    <source>
        <dbReference type="PIRSR" id="PIRSR600101-1"/>
    </source>
</evidence>
<dbReference type="Proteomes" id="UP000255110">
    <property type="component" value="Unassembled WGS sequence"/>
</dbReference>
<keyword evidence="11" id="KW-1185">Reference proteome</keyword>
<name>A0A378LED4_9GAMM</name>
<evidence type="ECO:0000313" key="9">
    <source>
        <dbReference type="EMBL" id="KTD78681.1"/>
    </source>
</evidence>
<keyword evidence="7" id="KW-0317">Glutathione biosynthesis</keyword>
<comment type="catalytic activity">
    <reaction evidence="1 7">
        <text>an S-substituted glutathione + H2O = an S-substituted L-cysteinylglycine + L-glutamate</text>
        <dbReference type="Rhea" id="RHEA:59468"/>
        <dbReference type="ChEBI" id="CHEBI:15377"/>
        <dbReference type="ChEBI" id="CHEBI:29985"/>
        <dbReference type="ChEBI" id="CHEBI:90779"/>
        <dbReference type="ChEBI" id="CHEBI:143103"/>
        <dbReference type="EC" id="3.4.19.13"/>
    </reaction>
</comment>
<dbReference type="EC" id="2.3.2.2" evidence="7"/>
<protein>
    <recommendedName>
        <fullName evidence="7">Glutathione hydrolase proenzyme</fullName>
        <ecNumber evidence="7">2.3.2.2</ecNumber>
        <ecNumber evidence="7">3.4.19.13</ecNumber>
    </recommendedName>
    <component>
        <recommendedName>
            <fullName evidence="7">Glutathione hydrolase large chain</fullName>
        </recommendedName>
    </component>
    <component>
        <recommendedName>
            <fullName evidence="7">Glutathione hydrolase small chain</fullName>
        </recommendedName>
    </component>
</protein>
<evidence type="ECO:0000313" key="12">
    <source>
        <dbReference type="Proteomes" id="UP000255110"/>
    </source>
</evidence>
<keyword evidence="8" id="KW-1133">Transmembrane helix</keyword>
<comment type="subunit">
    <text evidence="7">This enzyme consists of two polypeptide chains, which are synthesized in precursor form from a single polypeptide.</text>
</comment>
<gene>
    <name evidence="10" type="primary">ggt</name>
    <name evidence="9" type="ORF">Lstg_1150</name>
    <name evidence="10" type="ORF">NCTC11991_02844</name>
</gene>
<dbReference type="GO" id="GO:0036374">
    <property type="term" value="F:glutathione hydrolase activity"/>
    <property type="evidence" value="ECO:0007669"/>
    <property type="project" value="UniProtKB-UniRule"/>
</dbReference>
<dbReference type="OrthoDB" id="5297205at2"/>
<comment type="pathway">
    <text evidence="7">Sulfur metabolism; glutathione metabolism.</text>
</comment>
<evidence type="ECO:0000256" key="2">
    <source>
        <dbReference type="ARBA" id="ARBA00001089"/>
    </source>
</evidence>
<reference evidence="10 12" key="2">
    <citation type="submission" date="2018-06" db="EMBL/GenBank/DDBJ databases">
        <authorList>
            <consortium name="Pathogen Informatics"/>
            <person name="Doyle S."/>
        </authorList>
    </citation>
    <scope>NUCLEOTIDE SEQUENCE [LARGE SCALE GENOMIC DNA]</scope>
    <source>
        <strain evidence="10 12">NCTC11991</strain>
    </source>
</reference>
<keyword evidence="8" id="KW-0812">Transmembrane</keyword>
<dbReference type="STRING" id="460.Lstg_1150"/>
<dbReference type="PRINTS" id="PR01210">
    <property type="entry name" value="GGTRANSPTASE"/>
</dbReference>
<dbReference type="Gene3D" id="3.60.20.40">
    <property type="match status" value="1"/>
</dbReference>
<feature type="transmembrane region" description="Helical" evidence="8">
    <location>
        <begin position="7"/>
        <end position="26"/>
    </location>
</feature>
<dbReference type="Proteomes" id="UP000054820">
    <property type="component" value="Unassembled WGS sequence"/>
</dbReference>
<keyword evidence="7" id="KW-0378">Hydrolase</keyword>
<evidence type="ECO:0000256" key="6">
    <source>
        <dbReference type="PIRSR" id="PIRSR600101-2"/>
    </source>
</evidence>
<comment type="catalytic activity">
    <reaction evidence="2 7">
        <text>glutathione + H2O = L-cysteinylglycine + L-glutamate</text>
        <dbReference type="Rhea" id="RHEA:28807"/>
        <dbReference type="ChEBI" id="CHEBI:15377"/>
        <dbReference type="ChEBI" id="CHEBI:29985"/>
        <dbReference type="ChEBI" id="CHEBI:57925"/>
        <dbReference type="ChEBI" id="CHEBI:61694"/>
        <dbReference type="EC" id="3.4.19.13"/>
    </reaction>
</comment>
<feature type="binding site" evidence="6">
    <location>
        <begin position="399"/>
        <end position="401"/>
    </location>
    <ligand>
        <name>L-glutamate</name>
        <dbReference type="ChEBI" id="CHEBI:29985"/>
    </ligand>
</feature>
<dbReference type="GO" id="GO:0006750">
    <property type="term" value="P:glutathione biosynthetic process"/>
    <property type="evidence" value="ECO:0007669"/>
    <property type="project" value="UniProtKB-KW"/>
</dbReference>
<dbReference type="InterPro" id="IPR000101">
    <property type="entry name" value="GGT_peptidase"/>
</dbReference>
<feature type="binding site" evidence="6">
    <location>
        <begin position="452"/>
        <end position="453"/>
    </location>
    <ligand>
        <name>L-glutamate</name>
        <dbReference type="ChEBI" id="CHEBI:29985"/>
    </ligand>
</feature>
<evidence type="ECO:0000256" key="4">
    <source>
        <dbReference type="ARBA" id="ARBA00047417"/>
    </source>
</evidence>
<keyword evidence="7" id="KW-0865">Zymogen</keyword>
<proteinExistence type="inferred from homology"/>
<feature type="binding site" evidence="6">
    <location>
        <position position="473"/>
    </location>
    <ligand>
        <name>L-glutamate</name>
        <dbReference type="ChEBI" id="CHEBI:29985"/>
    </ligand>
</feature>
<evidence type="ECO:0000256" key="3">
    <source>
        <dbReference type="ARBA" id="ARBA00023315"/>
    </source>
</evidence>
<reference evidence="9 11" key="1">
    <citation type="submission" date="2015-11" db="EMBL/GenBank/DDBJ databases">
        <title>Genomic analysis of 38 Legionella species identifies large and diverse effector repertoires.</title>
        <authorList>
            <person name="Burstein D."/>
            <person name="Amaro F."/>
            <person name="Zusman T."/>
            <person name="Lifshitz Z."/>
            <person name="Cohen O."/>
            <person name="Gilbert J.A."/>
            <person name="Pupko T."/>
            <person name="Shuman H.A."/>
            <person name="Segal G."/>
        </authorList>
    </citation>
    <scope>NUCLEOTIDE SEQUENCE [LARGE SCALE GENOMIC DNA]</scope>
    <source>
        <strain evidence="9 11">SC-18-C9</strain>
    </source>
</reference>
<dbReference type="PANTHER" id="PTHR43199">
    <property type="entry name" value="GLUTATHIONE HYDROLASE"/>
    <property type="match status" value="1"/>
</dbReference>
<dbReference type="EMBL" id="UGOY01000001">
    <property type="protein sequence ID" value="STY24228.1"/>
    <property type="molecule type" value="Genomic_DNA"/>
</dbReference>
<dbReference type="Gene3D" id="1.10.246.130">
    <property type="match status" value="1"/>
</dbReference>
<dbReference type="GO" id="GO:0006751">
    <property type="term" value="P:glutathione catabolic process"/>
    <property type="evidence" value="ECO:0007669"/>
    <property type="project" value="UniProtKB-UniRule"/>
</dbReference>
<comment type="similarity">
    <text evidence="7">Belongs to the gamma-glutamyltransferase family.</text>
</comment>
<dbReference type="UniPathway" id="UPA00204"/>
<evidence type="ECO:0000256" key="7">
    <source>
        <dbReference type="RuleBase" id="RU368036"/>
    </source>
</evidence>
<evidence type="ECO:0000256" key="8">
    <source>
        <dbReference type="SAM" id="Phobius"/>
    </source>
</evidence>
<dbReference type="InterPro" id="IPR051792">
    <property type="entry name" value="GGT_bact"/>
</dbReference>
<evidence type="ECO:0000313" key="11">
    <source>
        <dbReference type="Proteomes" id="UP000054820"/>
    </source>
</evidence>
<dbReference type="Pfam" id="PF01019">
    <property type="entry name" value="G_glu_transpept"/>
    <property type="match status" value="1"/>
</dbReference>
<sequence length="583" mass="63054">MELRRLFNGFCLIINFLYFPINAVALQNNILPPGYAIASANPFATNAGLEILANGGNAFDAAVAVSAVLAVVEPYHSGLGGGGFWLLHQEDQHKNIFIDGREVAPQKAKKDMYLAPDGSVIPGLSLNGGLAAAIPGEPAALVYIAKNYGRLPLTKTLAPAIKLAQEGFLVDKQLSLFLKNEDRLEQIKKYPSTAKIFLNNGRPYLIGERFIQTDLANTLKLIAEKGEQGFYAGEVAEQLVKGVNAAGGIWTLEDLAKYQIKVREPLIGAYNNMLIITAPPPSAGGIALLTMLNILSHYPLSSFSKIQWVHYLVESMRLAYWQREQFLGDPDFVTIPVEKLISAENGKQLSTLIPANKALPSVVLRGQVKQPKGKRTENTNTTHFSIIDAEGNRVSATMSINYIFGSSVVADGTGVLLNDEMDDFSTKVGEENVFGIVGGDKNAIAPGKRPLSSMTPTFLESPGRVAILGTPGGSRIPTMVLIASLVFHDAYGAISMVSAMRFHHQYLPDVLQFEPDTFPPALQEALKAMGYHLIQLEKYYGDLQAITWDKQTNLLTAASDPRAIGLAASIVNAPSGYGHGAKF</sequence>
<dbReference type="PANTHER" id="PTHR43199:SF6">
    <property type="entry name" value="GLUTATHIONE HYDROLASE PROENZYME"/>
    <property type="match status" value="1"/>
</dbReference>
<dbReference type="GO" id="GO:0103068">
    <property type="term" value="F:leukotriene C4 gamma-glutamyl transferase activity"/>
    <property type="evidence" value="ECO:0007669"/>
    <property type="project" value="UniProtKB-EC"/>
</dbReference>
<dbReference type="AlphaFoldDB" id="A0A378LED4"/>
<dbReference type="SUPFAM" id="SSF56235">
    <property type="entry name" value="N-terminal nucleophile aminohydrolases (Ntn hydrolases)"/>
    <property type="match status" value="1"/>
</dbReference>
<accession>A0A378LED4</accession>
<keyword evidence="8" id="KW-0472">Membrane</keyword>
<dbReference type="EC" id="3.4.19.13" evidence="7"/>
<dbReference type="RefSeq" id="WP_058476724.1">
    <property type="nucleotide sequence ID" value="NZ_CAAAIO010000005.1"/>
</dbReference>
<evidence type="ECO:0000256" key="1">
    <source>
        <dbReference type="ARBA" id="ARBA00001049"/>
    </source>
</evidence>
<dbReference type="InterPro" id="IPR043137">
    <property type="entry name" value="GGT_ssub_C"/>
</dbReference>